<organism evidence="5 6">
    <name type="scientific">Corynebacterium auriscanis</name>
    <dbReference type="NCBI Taxonomy" id="99807"/>
    <lineage>
        <taxon>Bacteria</taxon>
        <taxon>Bacillati</taxon>
        <taxon>Actinomycetota</taxon>
        <taxon>Actinomycetes</taxon>
        <taxon>Mycobacteriales</taxon>
        <taxon>Corynebacteriaceae</taxon>
        <taxon>Corynebacterium</taxon>
    </lineage>
</organism>
<dbReference type="AlphaFoldDB" id="A0A0A2DPL4"/>
<dbReference type="InterPro" id="IPR011051">
    <property type="entry name" value="RmlC_Cupin_sf"/>
</dbReference>
<evidence type="ECO:0000259" key="4">
    <source>
        <dbReference type="Pfam" id="PF02678"/>
    </source>
</evidence>
<comment type="cofactor">
    <cofactor evidence="2">
        <name>Fe cation</name>
        <dbReference type="ChEBI" id="CHEBI:24875"/>
    </cofactor>
    <text evidence="2">Binds 1 Fe cation per subunit.</text>
</comment>
<gene>
    <name evidence="5" type="ORF">MA47_03815</name>
</gene>
<dbReference type="InterPro" id="IPR012093">
    <property type="entry name" value="Pirin"/>
</dbReference>
<feature type="binding site" evidence="2">
    <location>
        <position position="61"/>
    </location>
    <ligand>
        <name>Fe cation</name>
        <dbReference type="ChEBI" id="CHEBI:24875"/>
    </ligand>
</feature>
<comment type="caution">
    <text evidence="5">The sequence shown here is derived from an EMBL/GenBank/DDBJ whole genome shotgun (WGS) entry which is preliminary data.</text>
</comment>
<protein>
    <recommendedName>
        <fullName evidence="4">Pirin N-terminal domain-containing protein</fullName>
    </recommendedName>
</protein>
<keyword evidence="2" id="KW-0408">Iron</keyword>
<feature type="binding site" evidence="2">
    <location>
        <position position="59"/>
    </location>
    <ligand>
        <name>Fe cation</name>
        <dbReference type="ChEBI" id="CHEBI:24875"/>
    </ligand>
</feature>
<feature type="binding site" evidence="2">
    <location>
        <position position="104"/>
    </location>
    <ligand>
        <name>Fe cation</name>
        <dbReference type="ChEBI" id="CHEBI:24875"/>
    </ligand>
</feature>
<dbReference type="PANTHER" id="PTHR43212:SF3">
    <property type="entry name" value="QUERCETIN 2,3-DIOXYGENASE"/>
    <property type="match status" value="1"/>
</dbReference>
<accession>A0A0A2DPL4</accession>
<dbReference type="PANTHER" id="PTHR43212">
    <property type="entry name" value="QUERCETIN 2,3-DIOXYGENASE"/>
    <property type="match status" value="1"/>
</dbReference>
<dbReference type="GeneID" id="300553756"/>
<keyword evidence="2" id="KW-0479">Metal-binding</keyword>
<dbReference type="GO" id="GO:0046872">
    <property type="term" value="F:metal ion binding"/>
    <property type="evidence" value="ECO:0007669"/>
    <property type="project" value="UniProtKB-KW"/>
</dbReference>
<sequence length="239" mass="25411">MTSFDFIPSSARHTWPGGDIVSRQSFPATGNFDLVANAFGLLMVHNDDVVSPGEGFDMHFHKDVEIVSWIVKGAVRHRDSGAEEETIVRAGMAQAITAGSGVNHAEVNANGYSSGSFLRVIQCWLPTDIPNASPSHHSYDFNAALDAGGLVTVAGEGAPLQINTAGARMYVARLHGSANRVAVPGAPFVHLFVVNGNVQAGDYDLAEGDVLRCRNLDADLPVSGQGEILVWGMDRSLNE</sequence>
<dbReference type="SUPFAM" id="SSF51182">
    <property type="entry name" value="RmlC-like cupins"/>
    <property type="match status" value="1"/>
</dbReference>
<dbReference type="PIRSF" id="PIRSF006232">
    <property type="entry name" value="Pirin"/>
    <property type="match status" value="1"/>
</dbReference>
<name>A0A0A2DPL4_9CORY</name>
<evidence type="ECO:0000313" key="6">
    <source>
        <dbReference type="Proteomes" id="UP000030145"/>
    </source>
</evidence>
<dbReference type="Gene3D" id="2.60.120.10">
    <property type="entry name" value="Jelly Rolls"/>
    <property type="match status" value="1"/>
</dbReference>
<evidence type="ECO:0000313" key="5">
    <source>
        <dbReference type="EMBL" id="KGM18806.1"/>
    </source>
</evidence>
<evidence type="ECO:0000256" key="1">
    <source>
        <dbReference type="ARBA" id="ARBA00008416"/>
    </source>
</evidence>
<feature type="domain" description="Pirin N-terminal" evidence="4">
    <location>
        <begin position="44"/>
        <end position="125"/>
    </location>
</feature>
<proteinExistence type="inferred from homology"/>
<dbReference type="Pfam" id="PF02678">
    <property type="entry name" value="Pirin"/>
    <property type="match status" value="1"/>
</dbReference>
<keyword evidence="6" id="KW-1185">Reference proteome</keyword>
<dbReference type="InterPro" id="IPR014710">
    <property type="entry name" value="RmlC-like_jellyroll"/>
</dbReference>
<dbReference type="RefSeq" id="WP_035113531.1">
    <property type="nucleotide sequence ID" value="NZ_CP047046.1"/>
</dbReference>
<reference evidence="5 6" key="1">
    <citation type="submission" date="2014-10" db="EMBL/GenBank/DDBJ databases">
        <title>Whole Genome sequence of Corynebacterium auriscanis strain CIP 106629.</title>
        <authorList>
            <person name="Hassan S.S."/>
            <person name="Jamal S.B."/>
            <person name="Tiwari S."/>
            <person name="Oliveira L.D.C."/>
            <person name="Souza F."/>
            <person name="Mariano D.C."/>
            <person name="Almeida S."/>
            <person name="Dorella F."/>
            <person name="Pereira F."/>
            <person name="Carvalho A."/>
            <person name="Leal C.A."/>
            <person name="Soares S.D.C."/>
            <person name="Figueiredo H.C."/>
            <person name="Silva A."/>
            <person name="Azevedo V.A."/>
        </authorList>
    </citation>
    <scope>NUCLEOTIDE SEQUENCE [LARGE SCALE GENOMIC DNA]</scope>
    <source>
        <strain evidence="5 6">CIP 106629</strain>
    </source>
</reference>
<evidence type="ECO:0000256" key="3">
    <source>
        <dbReference type="RuleBase" id="RU003457"/>
    </source>
</evidence>
<comment type="similarity">
    <text evidence="1 3">Belongs to the pirin family.</text>
</comment>
<evidence type="ECO:0000256" key="2">
    <source>
        <dbReference type="PIRSR" id="PIRSR006232-1"/>
    </source>
</evidence>
<feature type="binding site" evidence="2">
    <location>
        <position position="106"/>
    </location>
    <ligand>
        <name>Fe cation</name>
        <dbReference type="ChEBI" id="CHEBI:24875"/>
    </ligand>
</feature>
<dbReference type="InterPro" id="IPR003829">
    <property type="entry name" value="Pirin_N_dom"/>
</dbReference>
<dbReference type="EMBL" id="JRVJ01000004">
    <property type="protein sequence ID" value="KGM18806.1"/>
    <property type="molecule type" value="Genomic_DNA"/>
</dbReference>
<dbReference type="Proteomes" id="UP000030145">
    <property type="component" value="Unassembled WGS sequence"/>
</dbReference>